<name>A0ABT2GVU7_9MICO</name>
<evidence type="ECO:0000313" key="4">
    <source>
        <dbReference type="Proteomes" id="UP001165584"/>
    </source>
</evidence>
<comment type="caution">
    <text evidence="3">The sequence shown here is derived from an EMBL/GenBank/DDBJ whole genome shotgun (WGS) entry which is preliminary data.</text>
</comment>
<organism evidence="3 4">
    <name type="scientific">Herbiconiux aconitum</name>
    <dbReference type="NCBI Taxonomy" id="2970913"/>
    <lineage>
        <taxon>Bacteria</taxon>
        <taxon>Bacillati</taxon>
        <taxon>Actinomycetota</taxon>
        <taxon>Actinomycetes</taxon>
        <taxon>Micrococcales</taxon>
        <taxon>Microbacteriaceae</taxon>
        <taxon>Herbiconiux</taxon>
    </lineage>
</organism>
<dbReference type="PANTHER" id="PTHR44013">
    <property type="entry name" value="ZINC-TYPE ALCOHOL DEHYDROGENASE-LIKE PROTEIN C16A3.02C"/>
    <property type="match status" value="1"/>
</dbReference>
<dbReference type="Gene3D" id="3.40.50.720">
    <property type="entry name" value="NAD(P)-binding Rossmann-like Domain"/>
    <property type="match status" value="1"/>
</dbReference>
<dbReference type="InterPro" id="IPR036291">
    <property type="entry name" value="NAD(P)-bd_dom_sf"/>
</dbReference>
<dbReference type="SMART" id="SM00829">
    <property type="entry name" value="PKS_ER"/>
    <property type="match status" value="1"/>
</dbReference>
<keyword evidence="4" id="KW-1185">Reference proteome</keyword>
<dbReference type="InterPro" id="IPR052733">
    <property type="entry name" value="Chloroplast_QOR"/>
</dbReference>
<dbReference type="EMBL" id="JANLCM010000002">
    <property type="protein sequence ID" value="MCS5719687.1"/>
    <property type="molecule type" value="Genomic_DNA"/>
</dbReference>
<evidence type="ECO:0000259" key="2">
    <source>
        <dbReference type="SMART" id="SM00829"/>
    </source>
</evidence>
<evidence type="ECO:0000313" key="3">
    <source>
        <dbReference type="EMBL" id="MCS5719687.1"/>
    </source>
</evidence>
<dbReference type="RefSeq" id="WP_259509175.1">
    <property type="nucleotide sequence ID" value="NZ_JANLCM010000002.1"/>
</dbReference>
<sequence>MTRSGTNDSNPVHPATTAGAPAPTPTPAPTMRAVTQPRYGSPDALRVTLVPVPSPGPNEVRVRIRAAGVDAGTWHLVTGKPYLMRLLGFGVRGPRSGTLGLAFAGEVDAVGSAVTAFQPGDRVFGSHGGAFAEFVCAPESMLARMPSDAGFDAAATLPVSGVTALQAVRDAGEVHAGQSVLVIGAGGGVGSFAVQLAVAAGATVTAVCSGSKESLVRSLGASEVVDYTQTDVTALDRRWDVIIDIAGNRRLSRLRRILGKRGTLVLVGGENGGPVLGGMERMLGATVLNAFTSQRLRGLISRENAADFDVLAAAVTSGAIVPAIDTPYPLAEAGAAVTHVAAGRARGKVILVP</sequence>
<accession>A0ABT2GVU7</accession>
<feature type="domain" description="Enoyl reductase (ER)" evidence="2">
    <location>
        <begin position="40"/>
        <end position="351"/>
    </location>
</feature>
<proteinExistence type="predicted"/>
<dbReference type="CDD" id="cd08267">
    <property type="entry name" value="MDR1"/>
    <property type="match status" value="1"/>
</dbReference>
<dbReference type="InterPro" id="IPR011032">
    <property type="entry name" value="GroES-like_sf"/>
</dbReference>
<dbReference type="PANTHER" id="PTHR44013:SF1">
    <property type="entry name" value="ZINC-TYPE ALCOHOL DEHYDROGENASE-LIKE PROTEIN C16A3.02C"/>
    <property type="match status" value="1"/>
</dbReference>
<reference evidence="3" key="1">
    <citation type="submission" date="2022-08" db="EMBL/GenBank/DDBJ databases">
        <authorList>
            <person name="Deng Y."/>
            <person name="Han X.-F."/>
            <person name="Zhang Y.-Q."/>
        </authorList>
    </citation>
    <scope>NUCLEOTIDE SEQUENCE</scope>
    <source>
        <strain evidence="3">CPCC 205763</strain>
    </source>
</reference>
<dbReference type="Proteomes" id="UP001165584">
    <property type="component" value="Unassembled WGS sequence"/>
</dbReference>
<feature type="compositionally biased region" description="Polar residues" evidence="1">
    <location>
        <begin position="1"/>
        <end position="10"/>
    </location>
</feature>
<evidence type="ECO:0000256" key="1">
    <source>
        <dbReference type="SAM" id="MobiDB-lite"/>
    </source>
</evidence>
<feature type="region of interest" description="Disordered" evidence="1">
    <location>
        <begin position="1"/>
        <end position="37"/>
    </location>
</feature>
<dbReference type="SUPFAM" id="SSF51735">
    <property type="entry name" value="NAD(P)-binding Rossmann-fold domains"/>
    <property type="match status" value="1"/>
</dbReference>
<dbReference type="Gene3D" id="3.90.180.10">
    <property type="entry name" value="Medium-chain alcohol dehydrogenases, catalytic domain"/>
    <property type="match status" value="1"/>
</dbReference>
<dbReference type="SUPFAM" id="SSF50129">
    <property type="entry name" value="GroES-like"/>
    <property type="match status" value="1"/>
</dbReference>
<dbReference type="Pfam" id="PF08240">
    <property type="entry name" value="ADH_N"/>
    <property type="match status" value="1"/>
</dbReference>
<dbReference type="InterPro" id="IPR020843">
    <property type="entry name" value="ER"/>
</dbReference>
<dbReference type="InterPro" id="IPR013154">
    <property type="entry name" value="ADH-like_N"/>
</dbReference>
<dbReference type="Pfam" id="PF13602">
    <property type="entry name" value="ADH_zinc_N_2"/>
    <property type="match status" value="1"/>
</dbReference>
<gene>
    <name evidence="3" type="ORF">N1027_16260</name>
</gene>
<protein>
    <submittedName>
        <fullName evidence="3">NAD(P)-dependent alcohol dehydrogenase</fullName>
    </submittedName>
</protein>